<reference evidence="3" key="1">
    <citation type="submission" date="2019-03" db="EMBL/GenBank/DDBJ databases">
        <authorList>
            <person name="Danneels B."/>
        </authorList>
    </citation>
    <scope>NUCLEOTIDE SEQUENCE</scope>
</reference>
<evidence type="ECO:0000313" key="2">
    <source>
        <dbReference type="EMBL" id="VFR36410.1"/>
    </source>
</evidence>
<sequence>MRYRRLDPDGDYVFGGQQADFHRDTPEAVAQAVATRLRLLRGEWFLDQREGMPWQTEVLGKLRRGLHDSAIRQRILATPGVTALSDYSSVLDTDTRALSVSVRVTTVYGNTTVQATL</sequence>
<evidence type="ECO:0000313" key="1">
    <source>
        <dbReference type="EMBL" id="VFR31918.1"/>
    </source>
</evidence>
<gene>
    <name evidence="3" type="ORF">ANDA3_3081</name>
    <name evidence="1" type="ORF">ANDO1_3049</name>
    <name evidence="2" type="ORF">ANDO2_2911</name>
    <name evidence="4" type="ORF">DAR2_2949</name>
    <name evidence="5" type="ORF">DAR3_2947</name>
</gene>
<evidence type="ECO:0008006" key="6">
    <source>
        <dbReference type="Google" id="ProtNLM"/>
    </source>
</evidence>
<proteinExistence type="predicted"/>
<dbReference type="EMBL" id="CAADIJ010000029">
    <property type="protein sequence ID" value="VFR89627.1"/>
    <property type="molecule type" value="Genomic_DNA"/>
</dbReference>
<protein>
    <recommendedName>
        <fullName evidence="6">Bacteriophage protein</fullName>
    </recommendedName>
</protein>
<name>A0A484QYS9_9ZZZZ</name>
<evidence type="ECO:0000313" key="3">
    <source>
        <dbReference type="EMBL" id="VFR43428.1"/>
    </source>
</evidence>
<dbReference type="InterPro" id="IPR020288">
    <property type="entry name" value="Sheath_initiator"/>
</dbReference>
<evidence type="ECO:0000313" key="5">
    <source>
        <dbReference type="EMBL" id="VFR89627.1"/>
    </source>
</evidence>
<dbReference type="EMBL" id="CAADIL010000027">
    <property type="protein sequence ID" value="VFR79526.1"/>
    <property type="molecule type" value="Genomic_DNA"/>
</dbReference>
<dbReference type="EMBL" id="CAADHZ010000024">
    <property type="protein sequence ID" value="VFR31918.1"/>
    <property type="molecule type" value="Genomic_DNA"/>
</dbReference>
<dbReference type="EMBL" id="CAADIB010000016">
    <property type="protein sequence ID" value="VFR36410.1"/>
    <property type="molecule type" value="Genomic_DNA"/>
</dbReference>
<dbReference type="EMBL" id="CAADIC010000029">
    <property type="protein sequence ID" value="VFR43428.1"/>
    <property type="molecule type" value="Genomic_DNA"/>
</dbReference>
<dbReference type="Pfam" id="PF10934">
    <property type="entry name" value="Sheath_initiator"/>
    <property type="match status" value="1"/>
</dbReference>
<accession>A0A484QYS9</accession>
<dbReference type="AlphaFoldDB" id="A0A484QYS9"/>
<evidence type="ECO:0000313" key="4">
    <source>
        <dbReference type="EMBL" id="VFR79526.1"/>
    </source>
</evidence>
<organism evidence="3">
    <name type="scientific">plant metagenome</name>
    <dbReference type="NCBI Taxonomy" id="1297885"/>
    <lineage>
        <taxon>unclassified sequences</taxon>
        <taxon>metagenomes</taxon>
        <taxon>organismal metagenomes</taxon>
    </lineage>
</organism>